<gene>
    <name evidence="2" type="ORF">Taro_025787</name>
</gene>
<keyword evidence="3" id="KW-1185">Reference proteome</keyword>
<evidence type="ECO:0000313" key="2">
    <source>
        <dbReference type="EMBL" id="MQL93149.1"/>
    </source>
</evidence>
<dbReference type="AlphaFoldDB" id="A0A843VPB9"/>
<evidence type="ECO:0000313" key="3">
    <source>
        <dbReference type="Proteomes" id="UP000652761"/>
    </source>
</evidence>
<accession>A0A843VPB9</accession>
<keyword evidence="1" id="KW-0812">Transmembrane</keyword>
<protein>
    <submittedName>
        <fullName evidence="2">Uncharacterized protein</fullName>
    </submittedName>
</protein>
<keyword evidence="1" id="KW-0472">Membrane</keyword>
<proteinExistence type="predicted"/>
<organism evidence="2 3">
    <name type="scientific">Colocasia esculenta</name>
    <name type="common">Wild taro</name>
    <name type="synonym">Arum esculentum</name>
    <dbReference type="NCBI Taxonomy" id="4460"/>
    <lineage>
        <taxon>Eukaryota</taxon>
        <taxon>Viridiplantae</taxon>
        <taxon>Streptophyta</taxon>
        <taxon>Embryophyta</taxon>
        <taxon>Tracheophyta</taxon>
        <taxon>Spermatophyta</taxon>
        <taxon>Magnoliopsida</taxon>
        <taxon>Liliopsida</taxon>
        <taxon>Araceae</taxon>
        <taxon>Aroideae</taxon>
        <taxon>Colocasieae</taxon>
        <taxon>Colocasia</taxon>
    </lineage>
</organism>
<dbReference type="EMBL" id="NMUH01001522">
    <property type="protein sequence ID" value="MQL93149.1"/>
    <property type="molecule type" value="Genomic_DNA"/>
</dbReference>
<evidence type="ECO:0000256" key="1">
    <source>
        <dbReference type="SAM" id="Phobius"/>
    </source>
</evidence>
<feature type="transmembrane region" description="Helical" evidence="1">
    <location>
        <begin position="12"/>
        <end position="40"/>
    </location>
</feature>
<reference evidence="2" key="1">
    <citation type="submission" date="2017-07" db="EMBL/GenBank/DDBJ databases">
        <title>Taro Niue Genome Assembly and Annotation.</title>
        <authorList>
            <person name="Atibalentja N."/>
            <person name="Keating K."/>
            <person name="Fields C.J."/>
        </authorList>
    </citation>
    <scope>NUCLEOTIDE SEQUENCE</scope>
    <source>
        <strain evidence="2">Niue_2</strain>
        <tissue evidence="2">Leaf</tissue>
    </source>
</reference>
<dbReference type="Proteomes" id="UP000652761">
    <property type="component" value="Unassembled WGS sequence"/>
</dbReference>
<sequence length="111" mass="12956">MQDGSPPSTITYMQWVSIYLIVHIEFLTYWTCFVHVGYFFNPGHQYNDSPHNDGEVLQGTINVISRLSRTTAERIDAMMEMDRFKLKLDIYRDYDLTEAVNRMSPGKNLKA</sequence>
<keyword evidence="1" id="KW-1133">Transmembrane helix</keyword>
<name>A0A843VPB9_COLES</name>
<comment type="caution">
    <text evidence="2">The sequence shown here is derived from an EMBL/GenBank/DDBJ whole genome shotgun (WGS) entry which is preliminary data.</text>
</comment>